<evidence type="ECO:0000256" key="1">
    <source>
        <dbReference type="SAM" id="MobiDB-lite"/>
    </source>
</evidence>
<keyword evidence="2" id="KW-0472">Membrane</keyword>
<feature type="compositionally biased region" description="Basic and acidic residues" evidence="1">
    <location>
        <begin position="85"/>
        <end position="102"/>
    </location>
</feature>
<dbReference type="EMBL" id="PKPP01012478">
    <property type="protein sequence ID" value="PWA42332.1"/>
    <property type="molecule type" value="Genomic_DNA"/>
</dbReference>
<keyword evidence="4" id="KW-1185">Reference proteome</keyword>
<organism evidence="3 4">
    <name type="scientific">Artemisia annua</name>
    <name type="common">Sweet wormwood</name>
    <dbReference type="NCBI Taxonomy" id="35608"/>
    <lineage>
        <taxon>Eukaryota</taxon>
        <taxon>Viridiplantae</taxon>
        <taxon>Streptophyta</taxon>
        <taxon>Embryophyta</taxon>
        <taxon>Tracheophyta</taxon>
        <taxon>Spermatophyta</taxon>
        <taxon>Magnoliopsida</taxon>
        <taxon>eudicotyledons</taxon>
        <taxon>Gunneridae</taxon>
        <taxon>Pentapetalae</taxon>
        <taxon>asterids</taxon>
        <taxon>campanulids</taxon>
        <taxon>Asterales</taxon>
        <taxon>Asteraceae</taxon>
        <taxon>Asteroideae</taxon>
        <taxon>Anthemideae</taxon>
        <taxon>Artemisiinae</taxon>
        <taxon>Artemisia</taxon>
    </lineage>
</organism>
<feature type="region of interest" description="Disordered" evidence="1">
    <location>
        <begin position="85"/>
        <end position="120"/>
    </location>
</feature>
<accession>A0A2U1KZY0</accession>
<sequence>MGASTFWHLVQNKVQSLKATLMIIAYQLMNAALSISYKVASNDGMRVSILITYRYLISSVLILPLALIIKRQLFQYMIVKDDHNSQKYKRGERARYLSKRDQPQQPTGDTDQHINLKGGC</sequence>
<keyword evidence="2" id="KW-1133">Transmembrane helix</keyword>
<evidence type="ECO:0000313" key="4">
    <source>
        <dbReference type="Proteomes" id="UP000245207"/>
    </source>
</evidence>
<comment type="caution">
    <text evidence="3">The sequence shown here is derived from an EMBL/GenBank/DDBJ whole genome shotgun (WGS) entry which is preliminary data.</text>
</comment>
<dbReference type="AlphaFoldDB" id="A0A2U1KZY0"/>
<name>A0A2U1KZY0_ARTAN</name>
<gene>
    <name evidence="3" type="ORF">CTI12_AA545810</name>
</gene>
<dbReference type="OrthoDB" id="1000418at2759"/>
<proteinExistence type="predicted"/>
<evidence type="ECO:0000313" key="3">
    <source>
        <dbReference type="EMBL" id="PWA42332.1"/>
    </source>
</evidence>
<protein>
    <submittedName>
        <fullName evidence="3">EamA domain, WAT1-related protein</fullName>
    </submittedName>
</protein>
<reference evidence="3 4" key="1">
    <citation type="journal article" date="2018" name="Mol. Plant">
        <title>The genome of Artemisia annua provides insight into the evolution of Asteraceae family and artemisinin biosynthesis.</title>
        <authorList>
            <person name="Shen Q."/>
            <person name="Zhang L."/>
            <person name="Liao Z."/>
            <person name="Wang S."/>
            <person name="Yan T."/>
            <person name="Shi P."/>
            <person name="Liu M."/>
            <person name="Fu X."/>
            <person name="Pan Q."/>
            <person name="Wang Y."/>
            <person name="Lv Z."/>
            <person name="Lu X."/>
            <person name="Zhang F."/>
            <person name="Jiang W."/>
            <person name="Ma Y."/>
            <person name="Chen M."/>
            <person name="Hao X."/>
            <person name="Li L."/>
            <person name="Tang Y."/>
            <person name="Lv G."/>
            <person name="Zhou Y."/>
            <person name="Sun X."/>
            <person name="Brodelius P.E."/>
            <person name="Rose J.K.C."/>
            <person name="Tang K."/>
        </authorList>
    </citation>
    <scope>NUCLEOTIDE SEQUENCE [LARGE SCALE GENOMIC DNA]</scope>
    <source>
        <strain evidence="4">cv. Huhao1</strain>
        <tissue evidence="3">Leaf</tissue>
    </source>
</reference>
<keyword evidence="2" id="KW-0812">Transmembrane</keyword>
<evidence type="ECO:0000256" key="2">
    <source>
        <dbReference type="SAM" id="Phobius"/>
    </source>
</evidence>
<dbReference type="Proteomes" id="UP000245207">
    <property type="component" value="Unassembled WGS sequence"/>
</dbReference>
<feature type="transmembrane region" description="Helical" evidence="2">
    <location>
        <begin position="52"/>
        <end position="69"/>
    </location>
</feature>
<feature type="transmembrane region" description="Helical" evidence="2">
    <location>
        <begin position="21"/>
        <end position="40"/>
    </location>
</feature>